<accession>A0ABP1G0I6</accession>
<keyword evidence="5" id="KW-0808">Transferase</keyword>
<keyword evidence="8" id="KW-0274">FAD</keyword>
<evidence type="ECO:0000313" key="12">
    <source>
        <dbReference type="Proteomes" id="UP001497392"/>
    </source>
</evidence>
<keyword evidence="9" id="KW-0067">ATP-binding</keyword>
<evidence type="ECO:0000256" key="7">
    <source>
        <dbReference type="ARBA" id="ARBA00022741"/>
    </source>
</evidence>
<dbReference type="EMBL" id="CAXHTA020000012">
    <property type="protein sequence ID" value="CAL5225653.1"/>
    <property type="molecule type" value="Genomic_DNA"/>
</dbReference>
<comment type="caution">
    <text evidence="11">The sequence shown here is derived from an EMBL/GenBank/DDBJ whole genome shotgun (WGS) entry which is preliminary data.</text>
</comment>
<evidence type="ECO:0000259" key="10">
    <source>
        <dbReference type="Pfam" id="PF06574"/>
    </source>
</evidence>
<evidence type="ECO:0000256" key="1">
    <source>
        <dbReference type="ARBA" id="ARBA00004726"/>
    </source>
</evidence>
<evidence type="ECO:0000256" key="6">
    <source>
        <dbReference type="ARBA" id="ARBA00022695"/>
    </source>
</evidence>
<dbReference type="InterPro" id="IPR014729">
    <property type="entry name" value="Rossmann-like_a/b/a_fold"/>
</dbReference>
<keyword evidence="7" id="KW-0547">Nucleotide-binding</keyword>
<sequence length="266" mass="28498">MDTVSVALGKFDAMHIGHRKLASRAAELGGQPWLVSFSGMADVLGWPKRPPLVADADRVNVLASWAPQCHGRAPCQRFIPFAEVRNLSPEAFVHVLAHDLTVSGVVVGEGFRFGYKAMGDTQMLQELGAAQGMDVSIVSLVSDVCTEGPETVSSSAVRKALAEGRMEDVRRCLDRPYTLLVQLTQALPRAFSRCSLPAADCQNQLPCDGVYKCTARIFRGEGALSTEGALTLSGAYLHVDGGSIELQLPMTANLPPSNNGVVYIDL</sequence>
<dbReference type="SUPFAM" id="SSF52374">
    <property type="entry name" value="Nucleotidylyl transferase"/>
    <property type="match status" value="1"/>
</dbReference>
<feature type="domain" description="FAD synthetase" evidence="10">
    <location>
        <begin position="4"/>
        <end position="154"/>
    </location>
</feature>
<dbReference type="Gene3D" id="3.40.50.620">
    <property type="entry name" value="HUPs"/>
    <property type="match status" value="1"/>
</dbReference>
<keyword evidence="3" id="KW-0285">Flavoprotein</keyword>
<proteinExistence type="predicted"/>
<dbReference type="InterPro" id="IPR015864">
    <property type="entry name" value="FAD_synthase"/>
</dbReference>
<evidence type="ECO:0000256" key="8">
    <source>
        <dbReference type="ARBA" id="ARBA00022827"/>
    </source>
</evidence>
<dbReference type="Proteomes" id="UP001497392">
    <property type="component" value="Unassembled WGS sequence"/>
</dbReference>
<comment type="pathway">
    <text evidence="1">Cofactor biosynthesis; FAD biosynthesis; FAD from FMN: step 1/1.</text>
</comment>
<gene>
    <name evidence="11" type="primary">g8511</name>
    <name evidence="11" type="ORF">VP750_LOCUS7312</name>
</gene>
<organism evidence="11 12">
    <name type="scientific">Coccomyxa viridis</name>
    <dbReference type="NCBI Taxonomy" id="1274662"/>
    <lineage>
        <taxon>Eukaryota</taxon>
        <taxon>Viridiplantae</taxon>
        <taxon>Chlorophyta</taxon>
        <taxon>core chlorophytes</taxon>
        <taxon>Trebouxiophyceae</taxon>
        <taxon>Trebouxiophyceae incertae sedis</taxon>
        <taxon>Coccomyxaceae</taxon>
        <taxon>Coccomyxa</taxon>
    </lineage>
</organism>
<evidence type="ECO:0000313" key="11">
    <source>
        <dbReference type="EMBL" id="CAL5225653.1"/>
    </source>
</evidence>
<dbReference type="EC" id="2.7.7.2" evidence="2"/>
<dbReference type="Pfam" id="PF06574">
    <property type="entry name" value="FAD_syn"/>
    <property type="match status" value="1"/>
</dbReference>
<keyword evidence="4" id="KW-0288">FMN</keyword>
<evidence type="ECO:0000256" key="3">
    <source>
        <dbReference type="ARBA" id="ARBA00022630"/>
    </source>
</evidence>
<evidence type="ECO:0000256" key="5">
    <source>
        <dbReference type="ARBA" id="ARBA00022679"/>
    </source>
</evidence>
<protein>
    <recommendedName>
        <fullName evidence="2">FAD synthase</fullName>
        <ecNumber evidence="2">2.7.7.2</ecNumber>
    </recommendedName>
</protein>
<dbReference type="CDD" id="cd02064">
    <property type="entry name" value="FAD_synthetase_N"/>
    <property type="match status" value="1"/>
</dbReference>
<evidence type="ECO:0000256" key="2">
    <source>
        <dbReference type="ARBA" id="ARBA00012393"/>
    </source>
</evidence>
<evidence type="ECO:0000256" key="9">
    <source>
        <dbReference type="ARBA" id="ARBA00022840"/>
    </source>
</evidence>
<keyword evidence="12" id="KW-1185">Reference proteome</keyword>
<keyword evidence="6" id="KW-0548">Nucleotidyltransferase</keyword>
<evidence type="ECO:0000256" key="4">
    <source>
        <dbReference type="ARBA" id="ARBA00022643"/>
    </source>
</evidence>
<reference evidence="11 12" key="1">
    <citation type="submission" date="2024-06" db="EMBL/GenBank/DDBJ databases">
        <authorList>
            <person name="Kraege A."/>
            <person name="Thomma B."/>
        </authorList>
    </citation>
    <scope>NUCLEOTIDE SEQUENCE [LARGE SCALE GENOMIC DNA]</scope>
</reference>
<name>A0ABP1G0I6_9CHLO</name>